<evidence type="ECO:0000256" key="3">
    <source>
        <dbReference type="ARBA" id="ARBA00022679"/>
    </source>
</evidence>
<keyword evidence="4" id="KW-0472">Membrane</keyword>
<dbReference type="Gene3D" id="3.90.550.10">
    <property type="entry name" value="Spore Coat Polysaccharide Biosynthesis Protein SpsA, Chain A"/>
    <property type="match status" value="1"/>
</dbReference>
<reference evidence="6 7" key="1">
    <citation type="submission" date="2018-04" db="EMBL/GenBank/DDBJ databases">
        <title>Adhaeribacter sp. HMF7616 genome sequencing and assembly.</title>
        <authorList>
            <person name="Kang H."/>
            <person name="Kang J."/>
            <person name="Cha I."/>
            <person name="Kim H."/>
            <person name="Joh K."/>
        </authorList>
    </citation>
    <scope>NUCLEOTIDE SEQUENCE [LARGE SCALE GENOMIC DNA]</scope>
    <source>
        <strain evidence="6 7">HMF7616</strain>
    </source>
</reference>
<feature type="transmembrane region" description="Helical" evidence="4">
    <location>
        <begin position="345"/>
        <end position="365"/>
    </location>
</feature>
<keyword evidence="2 6" id="KW-0328">Glycosyltransferase</keyword>
<feature type="transmembrane region" description="Helical" evidence="4">
    <location>
        <begin position="317"/>
        <end position="338"/>
    </location>
</feature>
<evidence type="ECO:0000256" key="2">
    <source>
        <dbReference type="ARBA" id="ARBA00022676"/>
    </source>
</evidence>
<gene>
    <name evidence="6" type="ORF">AHMF7616_01943</name>
</gene>
<protein>
    <submittedName>
        <fullName evidence="6">Dolichyl-phosphate beta-D-mannosyltransferase</fullName>
        <ecNumber evidence="6">2.4.1.83</ecNumber>
    </submittedName>
</protein>
<dbReference type="EC" id="2.4.1.83" evidence="6"/>
<evidence type="ECO:0000256" key="1">
    <source>
        <dbReference type="ARBA" id="ARBA00006739"/>
    </source>
</evidence>
<evidence type="ECO:0000313" key="6">
    <source>
        <dbReference type="EMBL" id="RDC63340.1"/>
    </source>
</evidence>
<keyword evidence="3 6" id="KW-0808">Transferase</keyword>
<organism evidence="6 7">
    <name type="scientific">Adhaeribacter pallidiroseus</name>
    <dbReference type="NCBI Taxonomy" id="2072847"/>
    <lineage>
        <taxon>Bacteria</taxon>
        <taxon>Pseudomonadati</taxon>
        <taxon>Bacteroidota</taxon>
        <taxon>Cytophagia</taxon>
        <taxon>Cytophagales</taxon>
        <taxon>Hymenobacteraceae</taxon>
        <taxon>Adhaeribacter</taxon>
    </lineage>
</organism>
<dbReference type="PANTHER" id="PTHR43630:SF1">
    <property type="entry name" value="POLY-BETA-1,6-N-ACETYL-D-GLUCOSAMINE SYNTHASE"/>
    <property type="match status" value="1"/>
</dbReference>
<evidence type="ECO:0000313" key="7">
    <source>
        <dbReference type="Proteomes" id="UP000253919"/>
    </source>
</evidence>
<comment type="similarity">
    <text evidence="1">Belongs to the glycosyltransferase 2 family.</text>
</comment>
<dbReference type="InterPro" id="IPR029044">
    <property type="entry name" value="Nucleotide-diphossugar_trans"/>
</dbReference>
<dbReference type="PANTHER" id="PTHR43630">
    <property type="entry name" value="POLY-BETA-1,6-N-ACETYL-D-GLUCOSAMINE SYNTHASE"/>
    <property type="match status" value="1"/>
</dbReference>
<evidence type="ECO:0000256" key="4">
    <source>
        <dbReference type="SAM" id="Phobius"/>
    </source>
</evidence>
<dbReference type="Proteomes" id="UP000253919">
    <property type="component" value="Unassembled WGS sequence"/>
</dbReference>
<dbReference type="AlphaFoldDB" id="A0A369QGC0"/>
<dbReference type="EMBL" id="QASA01000001">
    <property type="protein sequence ID" value="RDC63340.1"/>
    <property type="molecule type" value="Genomic_DNA"/>
</dbReference>
<keyword evidence="7" id="KW-1185">Reference proteome</keyword>
<dbReference type="GO" id="GO:0004582">
    <property type="term" value="F:dolichyl-phosphate beta-D-mannosyltransferase activity"/>
    <property type="evidence" value="ECO:0007669"/>
    <property type="project" value="UniProtKB-EC"/>
</dbReference>
<evidence type="ECO:0000259" key="5">
    <source>
        <dbReference type="Pfam" id="PF00535"/>
    </source>
</evidence>
<proteinExistence type="inferred from homology"/>
<feature type="transmembrane region" description="Helical" evidence="4">
    <location>
        <begin position="286"/>
        <end position="311"/>
    </location>
</feature>
<comment type="caution">
    <text evidence="6">The sequence shown here is derived from an EMBL/GenBank/DDBJ whole genome shotgun (WGS) entry which is preliminary data.</text>
</comment>
<sequence length="378" mass="43111">MHVFMWGCWGLLMAYGWVILRRWYAWLKMPVVVKNSSIPQTYISVIIPVRNEAQHILALLQDLEQQTYTISNFEVIVIDDHSEDETASLIQKFKKKSDLPVHLISLQDYPGRLQKKAAITTGITVAKGQLMVQTDGDCRVTPNWLFTLAQYYEQTNVQCIAGPVALLEANSLFTRMQVVEFASLIGVGGASIALGKPNMCNGANLAYTRQAFIMVQGFAGNEQLASGDDEFLMHKIAKSFPGQIAFLKSPETIVRTAAQASLSTFMQQRIRWASKWPNYSQWHIKLLALLVFGVNLGLFSSFFIWLCRGIAGTQVVYLYFFKFLIDSLFLVTVLRFLYRKMYIAYLIPLQFVYIPYVLYTALLGLRGTYNWKSRRVKK</sequence>
<dbReference type="SUPFAM" id="SSF53448">
    <property type="entry name" value="Nucleotide-diphospho-sugar transferases"/>
    <property type="match status" value="1"/>
</dbReference>
<dbReference type="InterPro" id="IPR001173">
    <property type="entry name" value="Glyco_trans_2-like"/>
</dbReference>
<feature type="transmembrane region" description="Helical" evidence="4">
    <location>
        <begin position="6"/>
        <end position="24"/>
    </location>
</feature>
<keyword evidence="4" id="KW-0812">Transmembrane</keyword>
<accession>A0A369QGC0</accession>
<keyword evidence="4" id="KW-1133">Transmembrane helix</keyword>
<name>A0A369QGC0_9BACT</name>
<dbReference type="Pfam" id="PF00535">
    <property type="entry name" value="Glycos_transf_2"/>
    <property type="match status" value="1"/>
</dbReference>
<feature type="domain" description="Glycosyltransferase 2-like" evidence="5">
    <location>
        <begin position="44"/>
        <end position="166"/>
    </location>
</feature>
<dbReference type="RefSeq" id="WP_233507422.1">
    <property type="nucleotide sequence ID" value="NZ_QASA01000001.1"/>
</dbReference>